<dbReference type="PANTHER" id="PTHR21043:SF0">
    <property type="entry name" value="MITOCHONDRIAL ASSEMBLY OF RIBOSOMAL LARGE SUBUNIT PROTEIN 1"/>
    <property type="match status" value="1"/>
</dbReference>
<comment type="subunit">
    <text evidence="2">Interacts with ribosomal protein uL14 (rplN).</text>
</comment>
<comment type="similarity">
    <text evidence="1 2">Belongs to the Iojap/RsfS family.</text>
</comment>
<dbReference type="Pfam" id="PF02410">
    <property type="entry name" value="RsfS"/>
    <property type="match status" value="1"/>
</dbReference>
<evidence type="ECO:0000313" key="4">
    <source>
        <dbReference type="Proteomes" id="UP001212803"/>
    </source>
</evidence>
<name>A0ABY7M3C2_9CHLR</name>
<keyword evidence="2" id="KW-0678">Repressor</keyword>
<evidence type="ECO:0000256" key="2">
    <source>
        <dbReference type="HAMAP-Rule" id="MF_01477"/>
    </source>
</evidence>
<comment type="subcellular location">
    <subcellularLocation>
        <location evidence="2">Cytoplasm</location>
    </subcellularLocation>
</comment>
<keyword evidence="2" id="KW-0963">Cytoplasm</keyword>
<proteinExistence type="inferred from homology"/>
<dbReference type="EMBL" id="CP115149">
    <property type="protein sequence ID" value="WBL34890.1"/>
    <property type="molecule type" value="Genomic_DNA"/>
</dbReference>
<dbReference type="RefSeq" id="WP_270055418.1">
    <property type="nucleotide sequence ID" value="NZ_CP115149.1"/>
</dbReference>
<dbReference type="InterPro" id="IPR043519">
    <property type="entry name" value="NT_sf"/>
</dbReference>
<keyword evidence="2" id="KW-0810">Translation regulation</keyword>
<dbReference type="Proteomes" id="UP001212803">
    <property type="component" value="Chromosome"/>
</dbReference>
<gene>
    <name evidence="2 3" type="primary">rsfS</name>
    <name evidence="3" type="ORF">O0235_08790</name>
</gene>
<comment type="function">
    <text evidence="2">Functions as a ribosomal silencing factor. Interacts with ribosomal protein uL14 (rplN), blocking formation of intersubunit bridge B8. Prevents association of the 30S and 50S ribosomal subunits and the formation of functional ribosomes, thus repressing translation.</text>
</comment>
<reference evidence="3 4" key="1">
    <citation type="journal article" date="2023" name="ISME J.">
        <title>Thermophilic Dehalococcoidia with unusual traits shed light on an unexpected past.</title>
        <authorList>
            <person name="Palmer M."/>
            <person name="Covington J.K."/>
            <person name="Zhou E.M."/>
            <person name="Thomas S.C."/>
            <person name="Habib N."/>
            <person name="Seymour C.O."/>
            <person name="Lai D."/>
            <person name="Johnston J."/>
            <person name="Hashimi A."/>
            <person name="Jiao J.Y."/>
            <person name="Muok A.R."/>
            <person name="Liu L."/>
            <person name="Xian W.D."/>
            <person name="Zhi X.Y."/>
            <person name="Li M.M."/>
            <person name="Silva L.P."/>
            <person name="Bowen B.P."/>
            <person name="Louie K."/>
            <person name="Briegel A."/>
            <person name="Pett-Ridge J."/>
            <person name="Weber P.K."/>
            <person name="Tocheva E.I."/>
            <person name="Woyke T."/>
            <person name="Northen T.R."/>
            <person name="Mayali X."/>
            <person name="Li W.J."/>
            <person name="Hedlund B.P."/>
        </authorList>
    </citation>
    <scope>NUCLEOTIDE SEQUENCE [LARGE SCALE GENOMIC DNA]</scope>
    <source>
        <strain evidence="3 4">YIM 72310</strain>
    </source>
</reference>
<keyword evidence="4" id="KW-1185">Reference proteome</keyword>
<sequence length="130" mass="14561">MLPYLSPAAAGRSSRLSPETLAQRAVDVLSEHKALDIALIDISRTATFTNYFVIATAQSPLQFDALVEYLERDLGPQGIPLRHREGSPESGWVLLDFGDIIVHLFTADQRAYYRLEELWGRTSPVVRFAD</sequence>
<protein>
    <recommendedName>
        <fullName evidence="2">Ribosomal silencing factor RsfS</fullName>
    </recommendedName>
</protein>
<dbReference type="Gene3D" id="3.30.460.10">
    <property type="entry name" value="Beta Polymerase, domain 2"/>
    <property type="match status" value="1"/>
</dbReference>
<dbReference type="PANTHER" id="PTHR21043">
    <property type="entry name" value="IOJAP SUPERFAMILY ORTHOLOG"/>
    <property type="match status" value="1"/>
</dbReference>
<dbReference type="NCBIfam" id="TIGR00090">
    <property type="entry name" value="rsfS_iojap_ybeB"/>
    <property type="match status" value="1"/>
</dbReference>
<dbReference type="InterPro" id="IPR004394">
    <property type="entry name" value="Iojap/RsfS/C7orf30"/>
</dbReference>
<dbReference type="HAMAP" id="MF_01477">
    <property type="entry name" value="Iojap_RsfS"/>
    <property type="match status" value="1"/>
</dbReference>
<evidence type="ECO:0000313" key="3">
    <source>
        <dbReference type="EMBL" id="WBL34890.1"/>
    </source>
</evidence>
<organism evidence="3 4">
    <name type="scientific">Tepidiforma flava</name>
    <dbReference type="NCBI Taxonomy" id="3004094"/>
    <lineage>
        <taxon>Bacteria</taxon>
        <taxon>Bacillati</taxon>
        <taxon>Chloroflexota</taxon>
        <taxon>Tepidiformia</taxon>
        <taxon>Tepidiformales</taxon>
        <taxon>Tepidiformaceae</taxon>
        <taxon>Tepidiforma</taxon>
    </lineage>
</organism>
<dbReference type="SUPFAM" id="SSF81301">
    <property type="entry name" value="Nucleotidyltransferase"/>
    <property type="match status" value="1"/>
</dbReference>
<accession>A0ABY7M3C2</accession>
<evidence type="ECO:0000256" key="1">
    <source>
        <dbReference type="ARBA" id="ARBA00010574"/>
    </source>
</evidence>